<evidence type="ECO:0000313" key="3">
    <source>
        <dbReference type="EMBL" id="NCS91499.1"/>
    </source>
</evidence>
<protein>
    <submittedName>
        <fullName evidence="3">Carboxypeptidase regulatory-like domain-containing protein</fullName>
    </submittedName>
</protein>
<comment type="caution">
    <text evidence="3">The sequence shown here is derived from an EMBL/GenBank/DDBJ whole genome shotgun (WGS) entry which is preliminary data.</text>
</comment>
<dbReference type="EMBL" id="JAACQH010000072">
    <property type="protein sequence ID" value="NCS91499.1"/>
    <property type="molecule type" value="Genomic_DNA"/>
</dbReference>
<evidence type="ECO:0000256" key="1">
    <source>
        <dbReference type="SAM" id="Phobius"/>
    </source>
</evidence>
<reference evidence="3" key="1">
    <citation type="submission" date="2019-11" db="EMBL/GenBank/DDBJ databases">
        <title>Lipid analysis of CO2-rich subsurface aquifers suggests an autotrophy-based deep biosphere with lysolipids enriched in CPR bacteria.</title>
        <authorList>
            <person name="Probst A.J."/>
            <person name="Elling F.J."/>
            <person name="Castelle C.J."/>
            <person name="Zhu Q."/>
            <person name="Elvert M."/>
            <person name="Birarda G."/>
            <person name="Holman H.-Y."/>
            <person name="Lane K.R."/>
            <person name="Ladd B."/>
            <person name="Ryan M.C."/>
            <person name="Woyke T."/>
            <person name="Hinrichs K.-U."/>
            <person name="Banfield J.F."/>
        </authorList>
    </citation>
    <scope>NUCLEOTIDE SEQUENCE</scope>
    <source>
        <strain evidence="2">CG_2015-01_33_1645</strain>
        <strain evidence="3">CG_2015-04_33_537</strain>
    </source>
</reference>
<dbReference type="Gene3D" id="2.60.40.1120">
    <property type="entry name" value="Carboxypeptidase-like, regulatory domain"/>
    <property type="match status" value="1"/>
</dbReference>
<feature type="transmembrane region" description="Helical" evidence="1">
    <location>
        <begin position="29"/>
        <end position="51"/>
    </location>
</feature>
<proteinExistence type="predicted"/>
<sequence>MLLAESSFAMGTVNDTLDAATRTPDAGGISLQIILIFIIVLLISAIIFYYFKFYKRRNEGEGNDFGRTLKGGLGGTEGGTGGIGGISIGGRRKFKITFKVSDENKKQVNDSFLLLQKESGDIEFSNKIPSAVTIPNLDEGRYNIKMVKDGYAAINQIVNLKADMNFDALLNADKGKSYTEAKGLIKGIIEGMPVIEIFVLTPSGIPLNNAKILIGSQKSKQEVKTNSNGMCTLTIPKGEYLLSIEKDLCESQMRHITINMNEKVVINLIPTTKITPEQRNKLQLAYSMVLNAYNEIHIGYERTIPKYFVKVSEKVVKEIEKQAENVNFNSNEEYEKVMNDYIKAAEISMNILAVGMLENRNVLLYAKLSRYEKEIEPPVLPDVEKISISDAYRILSEVDNVLIYEIRNISTYPVAVLWRAAKHLLNEPNDASAHIGGIFLKAAEFMLKNDELRRRLKITIL</sequence>
<keyword evidence="3" id="KW-0645">Protease</keyword>
<name>A0A8J7YUT8_9ARCH</name>
<keyword evidence="1" id="KW-0812">Transmembrane</keyword>
<dbReference type="InterPro" id="IPR008969">
    <property type="entry name" value="CarboxyPept-like_regulatory"/>
</dbReference>
<dbReference type="GO" id="GO:0004180">
    <property type="term" value="F:carboxypeptidase activity"/>
    <property type="evidence" value="ECO:0007669"/>
    <property type="project" value="UniProtKB-KW"/>
</dbReference>
<dbReference type="SUPFAM" id="SSF49464">
    <property type="entry name" value="Carboxypeptidase regulatory domain-like"/>
    <property type="match status" value="1"/>
</dbReference>
<accession>A0A8J7YUT8</accession>
<keyword evidence="3" id="KW-0121">Carboxypeptidase</keyword>
<keyword evidence="1" id="KW-1133">Transmembrane helix</keyword>
<dbReference type="AlphaFoldDB" id="A0A8J7YUT8"/>
<dbReference type="Proteomes" id="UP000738826">
    <property type="component" value="Unassembled WGS sequence"/>
</dbReference>
<organism evidence="3 4">
    <name type="scientific">Candidatus Altarchaeum hamiconexum</name>
    <dbReference type="NCBI Taxonomy" id="1803513"/>
    <lineage>
        <taxon>Archaea</taxon>
        <taxon>Candidatus Altarchaeota</taxon>
        <taxon>Candidatus Altiarchaeia</taxon>
        <taxon>Candidatus Altarchaeales</taxon>
        <taxon>Candidatus Altarchaeaceae</taxon>
        <taxon>Candidatus Altarchaeum</taxon>
    </lineage>
</organism>
<dbReference type="EMBL" id="JAACVF010000030">
    <property type="protein sequence ID" value="NCN64688.1"/>
    <property type="molecule type" value="Genomic_DNA"/>
</dbReference>
<keyword evidence="3" id="KW-0378">Hydrolase</keyword>
<evidence type="ECO:0000313" key="4">
    <source>
        <dbReference type="Proteomes" id="UP000738826"/>
    </source>
</evidence>
<evidence type="ECO:0000313" key="2">
    <source>
        <dbReference type="EMBL" id="NCN64688.1"/>
    </source>
</evidence>
<dbReference type="Proteomes" id="UP000768163">
    <property type="component" value="Unassembled WGS sequence"/>
</dbReference>
<keyword evidence="1" id="KW-0472">Membrane</keyword>
<gene>
    <name evidence="3" type="ORF">GW779_03695</name>
    <name evidence="2" type="ORF">GW910_01230</name>
</gene>